<organism evidence="5 6">
    <name type="scientific">Basidiobolus ranarum</name>
    <dbReference type="NCBI Taxonomy" id="34480"/>
    <lineage>
        <taxon>Eukaryota</taxon>
        <taxon>Fungi</taxon>
        <taxon>Fungi incertae sedis</taxon>
        <taxon>Zoopagomycota</taxon>
        <taxon>Entomophthoromycotina</taxon>
        <taxon>Basidiobolomycetes</taxon>
        <taxon>Basidiobolales</taxon>
        <taxon>Basidiobolaceae</taxon>
        <taxon>Basidiobolus</taxon>
    </lineage>
</organism>
<evidence type="ECO:0000313" key="5">
    <source>
        <dbReference type="EMBL" id="KAK9763456.1"/>
    </source>
</evidence>
<accession>A0ABR2WPN3</accession>
<dbReference type="InterPro" id="IPR002227">
    <property type="entry name" value="Tyrosinase_Cu-bd"/>
</dbReference>
<dbReference type="Gene3D" id="1.10.1280.10">
    <property type="entry name" value="Di-copper center containing domain from catechol oxidase"/>
    <property type="match status" value="1"/>
</dbReference>
<evidence type="ECO:0000256" key="1">
    <source>
        <dbReference type="ARBA" id="ARBA00022723"/>
    </source>
</evidence>
<evidence type="ECO:0000259" key="4">
    <source>
        <dbReference type="Pfam" id="PF00264"/>
    </source>
</evidence>
<feature type="chain" id="PRO_5045516246" description="Tyrosinase copper-binding domain-containing protein" evidence="3">
    <location>
        <begin position="22"/>
        <end position="220"/>
    </location>
</feature>
<keyword evidence="1" id="KW-0479">Metal-binding</keyword>
<feature type="signal peptide" evidence="3">
    <location>
        <begin position="1"/>
        <end position="21"/>
    </location>
</feature>
<comment type="caution">
    <text evidence="5">The sequence shown here is derived from an EMBL/GenBank/DDBJ whole genome shotgun (WGS) entry which is preliminary data.</text>
</comment>
<gene>
    <name evidence="5" type="ORF">K7432_009842</name>
</gene>
<dbReference type="SUPFAM" id="SSF48056">
    <property type="entry name" value="Di-copper centre-containing domain"/>
    <property type="match status" value="1"/>
</dbReference>
<feature type="domain" description="Tyrosinase copper-binding" evidence="4">
    <location>
        <begin position="65"/>
        <end position="155"/>
    </location>
</feature>
<dbReference type="PANTHER" id="PTHR11474">
    <property type="entry name" value="TYROSINASE FAMILY MEMBER"/>
    <property type="match status" value="1"/>
</dbReference>
<dbReference type="InterPro" id="IPR050316">
    <property type="entry name" value="Tyrosinase/Hemocyanin"/>
</dbReference>
<dbReference type="EMBL" id="JASJQH010000635">
    <property type="protein sequence ID" value="KAK9763456.1"/>
    <property type="molecule type" value="Genomic_DNA"/>
</dbReference>
<protein>
    <recommendedName>
        <fullName evidence="4">Tyrosinase copper-binding domain-containing protein</fullName>
    </recommendedName>
</protein>
<sequence>MGGYFARAFILAILAISVTCGVDVNLPSPAKPCSKLMVRREIRQLNDNQLHEFLDALNAMKTSGAYDEFVQIHAKYIKKYHRTHNFLLYNRAFLLKFEKALKTTNPHLNLTIWDWSRDTFSPENSRIFTIFGGNGRKKDNCVGDGLVKNWKAHYPTGHCIKRNWDLGNKIKSFPPPEYIRAIIVRSKTCALLNEQVDLVIRHVHQSIGGDLYDVVTAINE</sequence>
<reference evidence="5 6" key="1">
    <citation type="submission" date="2023-04" db="EMBL/GenBank/DDBJ databases">
        <title>Genome of Basidiobolus ranarum AG-B5.</title>
        <authorList>
            <person name="Stajich J.E."/>
            <person name="Carter-House D."/>
            <person name="Gryganskyi A."/>
        </authorList>
    </citation>
    <scope>NUCLEOTIDE SEQUENCE [LARGE SCALE GENOMIC DNA]</scope>
    <source>
        <strain evidence="5 6">AG-B5</strain>
    </source>
</reference>
<keyword evidence="6" id="KW-1185">Reference proteome</keyword>
<dbReference type="InterPro" id="IPR008922">
    <property type="entry name" value="Di-copper_centre_dom_sf"/>
</dbReference>
<keyword evidence="3" id="KW-0732">Signal</keyword>
<dbReference type="Proteomes" id="UP001479436">
    <property type="component" value="Unassembled WGS sequence"/>
</dbReference>
<dbReference type="PANTHER" id="PTHR11474:SF126">
    <property type="entry name" value="TYROSINASE-LIKE PROTEIN TYR-1-RELATED"/>
    <property type="match status" value="1"/>
</dbReference>
<evidence type="ECO:0000313" key="6">
    <source>
        <dbReference type="Proteomes" id="UP001479436"/>
    </source>
</evidence>
<proteinExistence type="predicted"/>
<evidence type="ECO:0000256" key="3">
    <source>
        <dbReference type="SAM" id="SignalP"/>
    </source>
</evidence>
<dbReference type="Pfam" id="PF00264">
    <property type="entry name" value="Tyrosinase"/>
    <property type="match status" value="1"/>
</dbReference>
<keyword evidence="2" id="KW-0186">Copper</keyword>
<evidence type="ECO:0000256" key="2">
    <source>
        <dbReference type="ARBA" id="ARBA00023008"/>
    </source>
</evidence>
<name>A0ABR2WPN3_9FUNG</name>